<accession>A0A383TZK3</accession>
<reference evidence="6 7" key="1">
    <citation type="submission" date="2018-09" db="EMBL/GenBank/DDBJ databases">
        <authorList>
            <consortium name="Pathogen Informatics"/>
        </authorList>
    </citation>
    <scope>NUCLEOTIDE SEQUENCE [LARGE SCALE GENOMIC DNA]</scope>
    <source>
        <strain evidence="6 7">OH-22767</strain>
    </source>
</reference>
<evidence type="ECO:0000313" key="6">
    <source>
        <dbReference type="EMBL" id="SZD73044.1"/>
    </source>
</evidence>
<dbReference type="OrthoDB" id="9813368at2"/>
<keyword evidence="3 6" id="KW-0378">Hydrolase</keyword>
<feature type="domain" description="NlpC/P60" evidence="5">
    <location>
        <begin position="117"/>
        <end position="245"/>
    </location>
</feature>
<dbReference type="InterPro" id="IPR041382">
    <property type="entry name" value="SH3_16"/>
</dbReference>
<evidence type="ECO:0000256" key="1">
    <source>
        <dbReference type="ARBA" id="ARBA00007074"/>
    </source>
</evidence>
<dbReference type="AlphaFoldDB" id="A0A383TZK3"/>
<evidence type="ECO:0000256" key="4">
    <source>
        <dbReference type="ARBA" id="ARBA00022807"/>
    </source>
</evidence>
<dbReference type="Gene3D" id="3.90.1720.10">
    <property type="entry name" value="endopeptidase domain like (from Nostoc punctiforme)"/>
    <property type="match status" value="1"/>
</dbReference>
<dbReference type="PANTHER" id="PTHR47053:SF1">
    <property type="entry name" value="MUREIN DD-ENDOPEPTIDASE MEPH-RELATED"/>
    <property type="match status" value="1"/>
</dbReference>
<evidence type="ECO:0000313" key="7">
    <source>
        <dbReference type="Proteomes" id="UP000262142"/>
    </source>
</evidence>
<proteinExistence type="inferred from homology"/>
<dbReference type="EC" id="3.4.-.-" evidence="6"/>
<protein>
    <submittedName>
        <fullName evidence="6">Gamma-D-glutamyl-L-lysine endopeptidase</fullName>
        <ecNumber evidence="6">3.4.-.-</ecNumber>
    </submittedName>
</protein>
<dbReference type="SUPFAM" id="SSF54001">
    <property type="entry name" value="Cysteine proteinases"/>
    <property type="match status" value="1"/>
</dbReference>
<dbReference type="Pfam" id="PF00877">
    <property type="entry name" value="NLPC_P60"/>
    <property type="match status" value="1"/>
</dbReference>
<dbReference type="InterPro" id="IPR038765">
    <property type="entry name" value="Papain-like_cys_pep_sf"/>
</dbReference>
<gene>
    <name evidence="6" type="primary">ykfC</name>
    <name evidence="6" type="ORF">SAMEA104719789_01131</name>
</gene>
<dbReference type="PANTHER" id="PTHR47053">
    <property type="entry name" value="MUREIN DD-ENDOPEPTIDASE MEPH-RELATED"/>
    <property type="match status" value="1"/>
</dbReference>
<name>A0A383TZK3_9FLAO</name>
<evidence type="ECO:0000256" key="2">
    <source>
        <dbReference type="ARBA" id="ARBA00022670"/>
    </source>
</evidence>
<dbReference type="Gene3D" id="2.30.30.40">
    <property type="entry name" value="SH3 Domains"/>
    <property type="match status" value="1"/>
</dbReference>
<evidence type="ECO:0000259" key="5">
    <source>
        <dbReference type="PROSITE" id="PS51935"/>
    </source>
</evidence>
<organism evidence="6 7">
    <name type="scientific">Candidatus Ornithobacterium hominis</name>
    <dbReference type="NCBI Taxonomy" id="2497989"/>
    <lineage>
        <taxon>Bacteria</taxon>
        <taxon>Pseudomonadati</taxon>
        <taxon>Bacteroidota</taxon>
        <taxon>Flavobacteriia</taxon>
        <taxon>Flavobacteriales</taxon>
        <taxon>Weeksellaceae</taxon>
        <taxon>Ornithobacterium</taxon>
    </lineage>
</organism>
<keyword evidence="7" id="KW-1185">Reference proteome</keyword>
<sequence length="250" mass="28220">MIFGICNVSVAPVRLESSDRAEMVTQLLFGEKLEILEKSKKWWRVKVDFDGYEGFVDPKQITEISENSFFSKNLAYTTELFNLALTPNGPLTLPLGASIWENIPELSFEYLGEKAEAHPDIDIVEIGKTYLNVPYLWGGKSNFGIDCSGLIQEIFKFKNIKLPRNASQQAEFGEVLCFIEEAQPGNLAFFDNEEGQIIHVGLITEPGKILHAHGKVRIDPIDSNGIFNTDSKSYSHRLRYVKSLNLMVKK</sequence>
<dbReference type="GO" id="GO:0008234">
    <property type="term" value="F:cysteine-type peptidase activity"/>
    <property type="evidence" value="ECO:0007669"/>
    <property type="project" value="UniProtKB-KW"/>
</dbReference>
<dbReference type="PROSITE" id="PS51935">
    <property type="entry name" value="NLPC_P60"/>
    <property type="match status" value="1"/>
</dbReference>
<evidence type="ECO:0000256" key="3">
    <source>
        <dbReference type="ARBA" id="ARBA00022801"/>
    </source>
</evidence>
<keyword evidence="4" id="KW-0788">Thiol protease</keyword>
<comment type="similarity">
    <text evidence="1">Belongs to the peptidase C40 family.</text>
</comment>
<dbReference type="GO" id="GO:0006508">
    <property type="term" value="P:proteolysis"/>
    <property type="evidence" value="ECO:0007669"/>
    <property type="project" value="UniProtKB-KW"/>
</dbReference>
<dbReference type="InterPro" id="IPR051202">
    <property type="entry name" value="Peptidase_C40"/>
</dbReference>
<dbReference type="InterPro" id="IPR000064">
    <property type="entry name" value="NLP_P60_dom"/>
</dbReference>
<dbReference type="EMBL" id="UNSC01000004">
    <property type="protein sequence ID" value="SZD73044.1"/>
    <property type="molecule type" value="Genomic_DNA"/>
</dbReference>
<keyword evidence="2" id="KW-0645">Protease</keyword>
<dbReference type="RefSeq" id="WP_119059429.1">
    <property type="nucleotide sequence ID" value="NZ_UNSC01000004.1"/>
</dbReference>
<dbReference type="Pfam" id="PF18348">
    <property type="entry name" value="SH3_16"/>
    <property type="match status" value="1"/>
</dbReference>
<dbReference type="Proteomes" id="UP000262142">
    <property type="component" value="Unassembled WGS sequence"/>
</dbReference>